<dbReference type="AlphaFoldDB" id="A0A364P2A4"/>
<dbReference type="FunFam" id="3.20.20.450:FF:000001">
    <property type="entry name" value="Cyclic di-GMP phosphodiesterase yahA"/>
    <property type="match status" value="1"/>
</dbReference>
<dbReference type="PROSITE" id="PS50887">
    <property type="entry name" value="GGDEF"/>
    <property type="match status" value="1"/>
</dbReference>
<protein>
    <recommendedName>
        <fullName evidence="8">GGDEF domain-containing protein</fullName>
    </recommendedName>
</protein>
<dbReference type="SMART" id="SM00267">
    <property type="entry name" value="GGDEF"/>
    <property type="match status" value="1"/>
</dbReference>
<dbReference type="CDD" id="cd01949">
    <property type="entry name" value="GGDEF"/>
    <property type="match status" value="1"/>
</dbReference>
<proteinExistence type="predicted"/>
<dbReference type="GO" id="GO:0071732">
    <property type="term" value="P:cellular response to nitric oxide"/>
    <property type="evidence" value="ECO:0007669"/>
    <property type="project" value="UniProtKB-ARBA"/>
</dbReference>
<dbReference type="Gene3D" id="3.30.70.270">
    <property type="match status" value="1"/>
</dbReference>
<name>A0A364P2A4_9PROT</name>
<dbReference type="Gene3D" id="3.20.20.450">
    <property type="entry name" value="EAL domain"/>
    <property type="match status" value="1"/>
</dbReference>
<dbReference type="InterPro" id="IPR043128">
    <property type="entry name" value="Rev_trsase/Diguanyl_cyclase"/>
</dbReference>
<evidence type="ECO:0000259" key="5">
    <source>
        <dbReference type="PROSITE" id="PS50887"/>
    </source>
</evidence>
<gene>
    <name evidence="6" type="ORF">CU669_04850</name>
</gene>
<dbReference type="Pfam" id="PF00563">
    <property type="entry name" value="EAL"/>
    <property type="match status" value="1"/>
</dbReference>
<dbReference type="GO" id="GO:0071111">
    <property type="term" value="F:cyclic-guanylate-specific phosphodiesterase activity"/>
    <property type="evidence" value="ECO:0007669"/>
    <property type="project" value="UniProtKB-EC"/>
</dbReference>
<comment type="caution">
    <text evidence="6">The sequence shown here is derived from an EMBL/GenBank/DDBJ whole genome shotgun (WGS) entry which is preliminary data.</text>
</comment>
<dbReference type="InterPro" id="IPR035919">
    <property type="entry name" value="EAL_sf"/>
</dbReference>
<dbReference type="SUPFAM" id="SSF141868">
    <property type="entry name" value="EAL domain-like"/>
    <property type="match status" value="1"/>
</dbReference>
<dbReference type="SMART" id="SM00052">
    <property type="entry name" value="EAL"/>
    <property type="match status" value="1"/>
</dbReference>
<accession>A0A364P2A4</accession>
<dbReference type="Proteomes" id="UP000251075">
    <property type="component" value="Unassembled WGS sequence"/>
</dbReference>
<comment type="catalytic activity">
    <reaction evidence="1">
        <text>3',3'-c-di-GMP + H2O = 5'-phosphoguanylyl(3'-&gt;5')guanosine + H(+)</text>
        <dbReference type="Rhea" id="RHEA:24902"/>
        <dbReference type="ChEBI" id="CHEBI:15377"/>
        <dbReference type="ChEBI" id="CHEBI:15378"/>
        <dbReference type="ChEBI" id="CHEBI:58754"/>
        <dbReference type="ChEBI" id="CHEBI:58805"/>
        <dbReference type="EC" id="3.1.4.52"/>
    </reaction>
    <physiologicalReaction direction="left-to-right" evidence="1">
        <dbReference type="Rhea" id="RHEA:24903"/>
    </physiologicalReaction>
</comment>
<dbReference type="OrthoDB" id="7251575at2"/>
<evidence type="ECO:0008006" key="8">
    <source>
        <dbReference type="Google" id="ProtNLM"/>
    </source>
</evidence>
<dbReference type="InterPro" id="IPR001633">
    <property type="entry name" value="EAL_dom"/>
</dbReference>
<dbReference type="InterPro" id="IPR000014">
    <property type="entry name" value="PAS"/>
</dbReference>
<feature type="domain" description="GGDEF" evidence="5">
    <location>
        <begin position="262"/>
        <end position="395"/>
    </location>
</feature>
<dbReference type="InterPro" id="IPR029787">
    <property type="entry name" value="Nucleotide_cyclase"/>
</dbReference>
<dbReference type="Pfam" id="PF00990">
    <property type="entry name" value="GGDEF"/>
    <property type="match status" value="1"/>
</dbReference>
<dbReference type="Gene3D" id="3.30.450.20">
    <property type="entry name" value="PAS domain"/>
    <property type="match status" value="1"/>
</dbReference>
<dbReference type="PANTHER" id="PTHR44757">
    <property type="entry name" value="DIGUANYLATE CYCLASE DGCP"/>
    <property type="match status" value="1"/>
</dbReference>
<keyword evidence="7" id="KW-1185">Reference proteome</keyword>
<dbReference type="SUPFAM" id="SSF55785">
    <property type="entry name" value="PYP-like sensor domain (PAS domain)"/>
    <property type="match status" value="1"/>
</dbReference>
<dbReference type="PROSITE" id="PS50112">
    <property type="entry name" value="PAS"/>
    <property type="match status" value="1"/>
</dbReference>
<dbReference type="FunFam" id="3.30.70.270:FF:000001">
    <property type="entry name" value="Diguanylate cyclase domain protein"/>
    <property type="match status" value="1"/>
</dbReference>
<evidence type="ECO:0000313" key="7">
    <source>
        <dbReference type="Proteomes" id="UP000251075"/>
    </source>
</evidence>
<feature type="domain" description="PAC" evidence="3">
    <location>
        <begin position="178"/>
        <end position="230"/>
    </location>
</feature>
<dbReference type="PANTHER" id="PTHR44757:SF2">
    <property type="entry name" value="BIOFILM ARCHITECTURE MAINTENANCE PROTEIN MBAA"/>
    <property type="match status" value="1"/>
</dbReference>
<evidence type="ECO:0000259" key="3">
    <source>
        <dbReference type="PROSITE" id="PS50113"/>
    </source>
</evidence>
<dbReference type="PROSITE" id="PS50883">
    <property type="entry name" value="EAL"/>
    <property type="match status" value="1"/>
</dbReference>
<organism evidence="6 7">
    <name type="scientific">Paramagnetospirillum kuznetsovii</name>
    <dbReference type="NCBI Taxonomy" id="2053833"/>
    <lineage>
        <taxon>Bacteria</taxon>
        <taxon>Pseudomonadati</taxon>
        <taxon>Pseudomonadota</taxon>
        <taxon>Alphaproteobacteria</taxon>
        <taxon>Rhodospirillales</taxon>
        <taxon>Magnetospirillaceae</taxon>
        <taxon>Paramagnetospirillum</taxon>
    </lineage>
</organism>
<feature type="domain" description="EAL" evidence="4">
    <location>
        <begin position="404"/>
        <end position="658"/>
    </location>
</feature>
<dbReference type="InterPro" id="IPR035965">
    <property type="entry name" value="PAS-like_dom_sf"/>
</dbReference>
<evidence type="ECO:0000259" key="4">
    <source>
        <dbReference type="PROSITE" id="PS50883"/>
    </source>
</evidence>
<dbReference type="NCBIfam" id="TIGR00254">
    <property type="entry name" value="GGDEF"/>
    <property type="match status" value="1"/>
</dbReference>
<evidence type="ECO:0000259" key="2">
    <source>
        <dbReference type="PROSITE" id="PS50112"/>
    </source>
</evidence>
<dbReference type="PROSITE" id="PS50113">
    <property type="entry name" value="PAC"/>
    <property type="match status" value="1"/>
</dbReference>
<dbReference type="InterPro" id="IPR052155">
    <property type="entry name" value="Biofilm_reg_signaling"/>
</dbReference>
<dbReference type="SUPFAM" id="SSF55073">
    <property type="entry name" value="Nucleotide cyclase"/>
    <property type="match status" value="1"/>
</dbReference>
<sequence>MVAGLVIASAHYSNIIPVRYRHRATHFATVRGLCWAGSFRAPDGDVLGEIGNFGYGSPLSLDLAFVANYEGGGVSTRLAQVPSISEHESWLLQVVSGTPVPTFVIDAQHRVTHWNFACELITGVKAADVVGTTKSWAPFYGEPRPVMADLILDGSFEAEGDRYYAGKYRRSAVVDGAWEAEDFFPHFPGGGKWLAFTAAALYDHQGRLVGAIETLRDVTREKQFEAKLTHQASHDDLTGLANRSLLTDRLNHALTHARRDSRLMGVVFIDLDHFKVINDTLGHQVGDALVQQVAHRISSSVREGDTVARVGGDEFVVMLFAPETEDVVVEIVSRLIEEVSRPTTVDGHELVVGCSVGIALYPRDGADSSTLLMNADAAMYRAKDSGRNTFHFFTPEMNRRANERLSLERDLRYALERDELRLLFQPQIDLASGMVVGAEALLRWEHPREGLIMPSRFIPVAEESGLIVPIGRWVIEQACRLGQEWVAKTERKLRIGVNLSPRQFRAKALVQEVATILDQHGGGKLSLELELTEGTVMHDPDAAATILNRLKDMGVRLSMDDFGTGYSSLAYLRDFPFDMIKIDRSFVDSLHSGRGSEAIVRAVVALARSLDLGVIAEGVETDAQRRFLHEEGCQEMQGFLVSRPISPDAFAALLDKQIT</sequence>
<evidence type="ECO:0000256" key="1">
    <source>
        <dbReference type="ARBA" id="ARBA00051114"/>
    </source>
</evidence>
<reference evidence="6 7" key="1">
    <citation type="submission" date="2017-11" db="EMBL/GenBank/DDBJ databases">
        <title>Draft genome sequence of magnetotactic bacterium Magnetospirillum kuznetsovii LBB-42.</title>
        <authorList>
            <person name="Grouzdev D.S."/>
            <person name="Rysina M.S."/>
            <person name="Baslerov R.V."/>
            <person name="Koziaeva V."/>
        </authorList>
    </citation>
    <scope>NUCLEOTIDE SEQUENCE [LARGE SCALE GENOMIC DNA]</scope>
    <source>
        <strain evidence="6 7">LBB-42</strain>
    </source>
</reference>
<dbReference type="CDD" id="cd01948">
    <property type="entry name" value="EAL"/>
    <property type="match status" value="1"/>
</dbReference>
<evidence type="ECO:0000313" key="6">
    <source>
        <dbReference type="EMBL" id="RAU23453.1"/>
    </source>
</evidence>
<dbReference type="EMBL" id="PGTO01000002">
    <property type="protein sequence ID" value="RAU23453.1"/>
    <property type="molecule type" value="Genomic_DNA"/>
</dbReference>
<dbReference type="InterPro" id="IPR000160">
    <property type="entry name" value="GGDEF_dom"/>
</dbReference>
<dbReference type="InterPro" id="IPR000700">
    <property type="entry name" value="PAS-assoc_C"/>
</dbReference>
<feature type="domain" description="PAS" evidence="2">
    <location>
        <begin position="87"/>
        <end position="159"/>
    </location>
</feature>